<accession>A0A6G1CC28</accession>
<name>A0A6G1CC28_9ORYZ</name>
<keyword evidence="2" id="KW-1185">Reference proteome</keyword>
<organism evidence="1 2">
    <name type="scientific">Oryza meyeriana var. granulata</name>
    <dbReference type="NCBI Taxonomy" id="110450"/>
    <lineage>
        <taxon>Eukaryota</taxon>
        <taxon>Viridiplantae</taxon>
        <taxon>Streptophyta</taxon>
        <taxon>Embryophyta</taxon>
        <taxon>Tracheophyta</taxon>
        <taxon>Spermatophyta</taxon>
        <taxon>Magnoliopsida</taxon>
        <taxon>Liliopsida</taxon>
        <taxon>Poales</taxon>
        <taxon>Poaceae</taxon>
        <taxon>BOP clade</taxon>
        <taxon>Oryzoideae</taxon>
        <taxon>Oryzeae</taxon>
        <taxon>Oryzinae</taxon>
        <taxon>Oryza</taxon>
        <taxon>Oryza meyeriana</taxon>
    </lineage>
</organism>
<sequence length="106" mass="12036">MDPIRVENLMHHGRAEVPYYFGKLSGSAENIEKFEDTLLLEFTREFEDEFRRYLPVYFNMLQEVDAMDDNAELNPESKFSLTEILPTLPGQPTCMQSGGGVAVTGV</sequence>
<comment type="caution">
    <text evidence="1">The sequence shown here is derived from an EMBL/GenBank/DDBJ whole genome shotgun (WGS) entry which is preliminary data.</text>
</comment>
<protein>
    <submittedName>
        <fullName evidence="1">Uncharacterized protein</fullName>
    </submittedName>
</protein>
<evidence type="ECO:0000313" key="1">
    <source>
        <dbReference type="EMBL" id="KAF0897354.1"/>
    </source>
</evidence>
<reference evidence="1 2" key="1">
    <citation type="submission" date="2019-11" db="EMBL/GenBank/DDBJ databases">
        <title>Whole genome sequence of Oryza granulata.</title>
        <authorList>
            <person name="Li W."/>
        </authorList>
    </citation>
    <scope>NUCLEOTIDE SEQUENCE [LARGE SCALE GENOMIC DNA]</scope>
    <source>
        <strain evidence="2">cv. Menghai</strain>
        <tissue evidence="1">Leaf</tissue>
    </source>
</reference>
<proteinExistence type="predicted"/>
<dbReference type="EMBL" id="SPHZ02000010">
    <property type="protein sequence ID" value="KAF0897354.1"/>
    <property type="molecule type" value="Genomic_DNA"/>
</dbReference>
<gene>
    <name evidence="1" type="ORF">E2562_036346</name>
</gene>
<dbReference type="Proteomes" id="UP000479710">
    <property type="component" value="Unassembled WGS sequence"/>
</dbReference>
<dbReference type="AlphaFoldDB" id="A0A6G1CC28"/>
<evidence type="ECO:0000313" key="2">
    <source>
        <dbReference type="Proteomes" id="UP000479710"/>
    </source>
</evidence>